<proteinExistence type="predicted"/>
<feature type="transmembrane region" description="Helical" evidence="1">
    <location>
        <begin position="79"/>
        <end position="98"/>
    </location>
</feature>
<keyword evidence="1" id="KW-0472">Membrane</keyword>
<dbReference type="EMBL" id="HBUF01530963">
    <property type="protein sequence ID" value="CAG6751814.1"/>
    <property type="molecule type" value="Transcribed_RNA"/>
</dbReference>
<organism evidence="2">
    <name type="scientific">Cacopsylla melanoneura</name>
    <dbReference type="NCBI Taxonomy" id="428564"/>
    <lineage>
        <taxon>Eukaryota</taxon>
        <taxon>Metazoa</taxon>
        <taxon>Ecdysozoa</taxon>
        <taxon>Arthropoda</taxon>
        <taxon>Hexapoda</taxon>
        <taxon>Insecta</taxon>
        <taxon>Pterygota</taxon>
        <taxon>Neoptera</taxon>
        <taxon>Paraneoptera</taxon>
        <taxon>Hemiptera</taxon>
        <taxon>Sternorrhyncha</taxon>
        <taxon>Psylloidea</taxon>
        <taxon>Psyllidae</taxon>
        <taxon>Psyllinae</taxon>
        <taxon>Cacopsylla</taxon>
    </lineage>
</organism>
<protein>
    <submittedName>
        <fullName evidence="2">Uncharacterized protein</fullName>
    </submittedName>
</protein>
<reference evidence="2" key="1">
    <citation type="submission" date="2021-05" db="EMBL/GenBank/DDBJ databases">
        <authorList>
            <person name="Alioto T."/>
            <person name="Alioto T."/>
            <person name="Gomez Garrido J."/>
        </authorList>
    </citation>
    <scope>NUCLEOTIDE SEQUENCE</scope>
</reference>
<dbReference type="AlphaFoldDB" id="A0A8D9EGL5"/>
<name>A0A8D9EGL5_9HEMI</name>
<sequence>MPVKVACIIILPQPTLSLSFTDLHYYYLLSYYLGSNFKNRSRPTGTMLVFNLNFPAQPFNLFCKYIIVWNASLHSLDTVSIMGLICPAPTALFIFIPFHCQVDMYYVVPILGTHVC</sequence>
<keyword evidence="1" id="KW-1133">Transmembrane helix</keyword>
<evidence type="ECO:0000313" key="2">
    <source>
        <dbReference type="EMBL" id="CAG6751814.1"/>
    </source>
</evidence>
<accession>A0A8D9EGL5</accession>
<keyword evidence="1" id="KW-0812">Transmembrane</keyword>
<evidence type="ECO:0000256" key="1">
    <source>
        <dbReference type="SAM" id="Phobius"/>
    </source>
</evidence>